<comment type="similarity">
    <text evidence="1">Belongs to the WASH1 family.</text>
</comment>
<dbReference type="GO" id="GO:0042147">
    <property type="term" value="P:retrograde transport, endosome to Golgi"/>
    <property type="evidence" value="ECO:0007669"/>
    <property type="project" value="TreeGrafter"/>
</dbReference>
<dbReference type="GO" id="GO:0043014">
    <property type="term" value="F:alpha-tubulin binding"/>
    <property type="evidence" value="ECO:0007669"/>
    <property type="project" value="InterPro"/>
</dbReference>
<dbReference type="GO" id="GO:0006887">
    <property type="term" value="P:exocytosis"/>
    <property type="evidence" value="ECO:0007669"/>
    <property type="project" value="TreeGrafter"/>
</dbReference>
<feature type="compositionally biased region" description="Polar residues" evidence="3">
    <location>
        <begin position="433"/>
        <end position="449"/>
    </location>
</feature>
<feature type="compositionally biased region" description="Polar residues" evidence="3">
    <location>
        <begin position="412"/>
        <end position="421"/>
    </location>
</feature>
<sequence>MFLTPPDCPQSVAVLQIINSLKQLQQYTNHIFTNANQRLEKCHERINLQLKRIEVIEKKVETLEQVDEIPVFHCAPRHPELCFAGFCQPVFGTMIVNISMQNQTNNSNYELDLLNGVYKPEPLKTIKDGIGRKKNAGRFAQKSQKVDNSDLNGPLQSDAKMHKLNLTKLFTADMSRKYVSAQLDFSGSLLESLGMLSSSIGKETLSIGNEIGEANLLATFECSQANIFDSLGEKVEFDLPEDLPGLHLSESLIILLSVFDIKSLGARSVSTLFRSDEHLSSKKEAPKILYVPNESEIREQPKLDSCGLEDKSKNGVVSSPIIPSVEAASLLQIQAPPPPPPPALQQARAISGRSDLMAAIRATGGVKGAGLKSVKIDDEQLENSNNKKNVDEEDLMTSLTRVLSMRRRGISGRQNPSNSKSMGDVLREHIPTRSRTGSSSGEDQNSNEVGPNEWVDE</sequence>
<accession>A0A914LDR6</accession>
<feature type="domain" description="WH2" evidence="4">
    <location>
        <begin position="352"/>
        <end position="374"/>
    </location>
</feature>
<dbReference type="Proteomes" id="UP000887563">
    <property type="component" value="Unplaced"/>
</dbReference>
<dbReference type="GO" id="GO:0043015">
    <property type="term" value="F:gamma-tubulin binding"/>
    <property type="evidence" value="ECO:0007669"/>
    <property type="project" value="TreeGrafter"/>
</dbReference>
<dbReference type="GO" id="GO:0003779">
    <property type="term" value="F:actin binding"/>
    <property type="evidence" value="ECO:0007669"/>
    <property type="project" value="UniProtKB-KW"/>
</dbReference>
<name>A0A914LDR6_MELIC</name>
<dbReference type="PROSITE" id="PS51082">
    <property type="entry name" value="WH2"/>
    <property type="match status" value="1"/>
</dbReference>
<dbReference type="InterPro" id="IPR028290">
    <property type="entry name" value="WASH1"/>
</dbReference>
<feature type="region of interest" description="Disordered" evidence="3">
    <location>
        <begin position="405"/>
        <end position="457"/>
    </location>
</feature>
<dbReference type="InterPro" id="IPR021854">
    <property type="entry name" value="WASH1_WAHD"/>
</dbReference>
<keyword evidence="2" id="KW-0009">Actin-binding</keyword>
<dbReference type="GO" id="GO:0055037">
    <property type="term" value="C:recycling endosome"/>
    <property type="evidence" value="ECO:0007669"/>
    <property type="project" value="TreeGrafter"/>
</dbReference>
<evidence type="ECO:0000256" key="2">
    <source>
        <dbReference type="ARBA" id="ARBA00023203"/>
    </source>
</evidence>
<evidence type="ECO:0000256" key="3">
    <source>
        <dbReference type="SAM" id="MobiDB-lite"/>
    </source>
</evidence>
<evidence type="ECO:0000313" key="6">
    <source>
        <dbReference type="WBParaSite" id="Minc3s00444g12432"/>
    </source>
</evidence>
<proteinExistence type="inferred from homology"/>
<dbReference type="GO" id="GO:0005829">
    <property type="term" value="C:cytosol"/>
    <property type="evidence" value="ECO:0007669"/>
    <property type="project" value="GOC"/>
</dbReference>
<dbReference type="GO" id="GO:0071203">
    <property type="term" value="C:WASH complex"/>
    <property type="evidence" value="ECO:0007669"/>
    <property type="project" value="InterPro"/>
</dbReference>
<dbReference type="PANTHER" id="PTHR23331:SF1">
    <property type="entry name" value="WASH COMPLEX SUBUNIT 1"/>
    <property type="match status" value="1"/>
</dbReference>
<dbReference type="GO" id="GO:0032456">
    <property type="term" value="P:endocytic recycling"/>
    <property type="evidence" value="ECO:0007669"/>
    <property type="project" value="TreeGrafter"/>
</dbReference>
<dbReference type="PANTHER" id="PTHR23331">
    <property type="entry name" value="CXYORF1"/>
    <property type="match status" value="1"/>
</dbReference>
<reference evidence="6" key="1">
    <citation type="submission" date="2022-11" db="UniProtKB">
        <authorList>
            <consortium name="WormBaseParasite"/>
        </authorList>
    </citation>
    <scope>IDENTIFICATION</scope>
</reference>
<dbReference type="InterPro" id="IPR003124">
    <property type="entry name" value="WH2_dom"/>
</dbReference>
<dbReference type="Pfam" id="PF11945">
    <property type="entry name" value="WASH_WAHD"/>
    <property type="match status" value="1"/>
</dbReference>
<dbReference type="AlphaFoldDB" id="A0A914LDR6"/>
<keyword evidence="5" id="KW-1185">Reference proteome</keyword>
<evidence type="ECO:0000313" key="5">
    <source>
        <dbReference type="Proteomes" id="UP000887563"/>
    </source>
</evidence>
<dbReference type="GO" id="GO:0005769">
    <property type="term" value="C:early endosome"/>
    <property type="evidence" value="ECO:0007669"/>
    <property type="project" value="InterPro"/>
</dbReference>
<organism evidence="5 6">
    <name type="scientific">Meloidogyne incognita</name>
    <name type="common">Southern root-knot nematode worm</name>
    <name type="synonym">Oxyuris incognita</name>
    <dbReference type="NCBI Taxonomy" id="6306"/>
    <lineage>
        <taxon>Eukaryota</taxon>
        <taxon>Metazoa</taxon>
        <taxon>Ecdysozoa</taxon>
        <taxon>Nematoda</taxon>
        <taxon>Chromadorea</taxon>
        <taxon>Rhabditida</taxon>
        <taxon>Tylenchina</taxon>
        <taxon>Tylenchomorpha</taxon>
        <taxon>Tylenchoidea</taxon>
        <taxon>Meloidogynidae</taxon>
        <taxon>Meloidogyninae</taxon>
        <taxon>Meloidogyne</taxon>
        <taxon>Meloidogyne incognita group</taxon>
    </lineage>
</organism>
<evidence type="ECO:0000256" key="1">
    <source>
        <dbReference type="ARBA" id="ARBA00005602"/>
    </source>
</evidence>
<dbReference type="GO" id="GO:0034314">
    <property type="term" value="P:Arp2/3 complex-mediated actin nucleation"/>
    <property type="evidence" value="ECO:0007669"/>
    <property type="project" value="InterPro"/>
</dbReference>
<protein>
    <submittedName>
        <fullName evidence="6">WH2 domain-containing protein</fullName>
    </submittedName>
</protein>
<dbReference type="WBParaSite" id="Minc3s00444g12432">
    <property type="protein sequence ID" value="Minc3s00444g12432"/>
    <property type="gene ID" value="Minc3s00444g12432"/>
</dbReference>
<evidence type="ECO:0000259" key="4">
    <source>
        <dbReference type="PROSITE" id="PS51082"/>
    </source>
</evidence>